<dbReference type="Proteomes" id="UP000050465">
    <property type="component" value="Unassembled WGS sequence"/>
</dbReference>
<proteinExistence type="predicted"/>
<sequence length="187" mass="21632">MTLSDRFAPYDGVDKGICIIAYERRSTIVYCNRIFASYLSTHPKNIEGRSLDEITAATELHFKQLSPFVTRNTGAVQFMGGFCIKVIDQIDRHEPLTRTLKISRVETELFDDQLYFIGYVRLATKLELWLNRLKLDTNIDPYIRPVATFFLSGHWRPYATLTSPLWMPYVVTQAPEVQAFLKMLIQS</sequence>
<dbReference type="EMBL" id="LJZR01000018">
    <property type="protein sequence ID" value="KPQ34605.1"/>
    <property type="molecule type" value="Genomic_DNA"/>
</dbReference>
<name>A0A0P8DEF2_9CYAN</name>
<gene>
    <name evidence="1" type="ORF">HLUCCA11_13915</name>
</gene>
<dbReference type="AlphaFoldDB" id="A0A0P8DEF2"/>
<evidence type="ECO:0000313" key="2">
    <source>
        <dbReference type="Proteomes" id="UP000050465"/>
    </source>
</evidence>
<evidence type="ECO:0000313" key="1">
    <source>
        <dbReference type="EMBL" id="KPQ34605.1"/>
    </source>
</evidence>
<comment type="caution">
    <text evidence="1">The sequence shown here is derived from an EMBL/GenBank/DDBJ whole genome shotgun (WGS) entry which is preliminary data.</text>
</comment>
<reference evidence="1 2" key="1">
    <citation type="submission" date="2015-09" db="EMBL/GenBank/DDBJ databases">
        <title>Identification and resolution of microdiversity through metagenomic sequencing of parallel consortia.</title>
        <authorList>
            <person name="Nelson W.C."/>
            <person name="Romine M.F."/>
            <person name="Lindemann S.R."/>
        </authorList>
    </citation>
    <scope>NUCLEOTIDE SEQUENCE [LARGE SCALE GENOMIC DNA]</scope>
    <source>
        <strain evidence="1">Ana</strain>
    </source>
</reference>
<dbReference type="STRING" id="1666911.HLUCCA11_13915"/>
<protein>
    <submittedName>
        <fullName evidence="1">PAS fold</fullName>
    </submittedName>
</protein>
<accession>A0A0P8DEF2</accession>
<organism evidence="1 2">
    <name type="scientific">Phormidesmis priestleyi Ana</name>
    <dbReference type="NCBI Taxonomy" id="1666911"/>
    <lineage>
        <taxon>Bacteria</taxon>
        <taxon>Bacillati</taxon>
        <taxon>Cyanobacteriota</taxon>
        <taxon>Cyanophyceae</taxon>
        <taxon>Leptolyngbyales</taxon>
        <taxon>Leptolyngbyaceae</taxon>
        <taxon>Phormidesmis</taxon>
    </lineage>
</organism>